<dbReference type="Gene3D" id="4.10.60.10">
    <property type="entry name" value="Zinc finger, CCHC-type"/>
    <property type="match status" value="1"/>
</dbReference>
<reference evidence="21" key="2">
    <citation type="submission" date="2022-01" db="EMBL/GenBank/DDBJ databases">
        <authorList>
            <person name="Yamashiro T."/>
            <person name="Shiraishi A."/>
            <person name="Satake H."/>
            <person name="Nakayama K."/>
        </authorList>
    </citation>
    <scope>NUCLEOTIDE SEQUENCE</scope>
</reference>
<evidence type="ECO:0000256" key="8">
    <source>
        <dbReference type="ARBA" id="ARBA00022801"/>
    </source>
</evidence>
<keyword evidence="15" id="KW-0511">Multifunctional enzyme</keyword>
<reference evidence="21" key="1">
    <citation type="journal article" date="2022" name="Int. J. Mol. Sci.">
        <title>Draft Genome of Tanacetum Coccineum: Genomic Comparison of Closely Related Tanacetum-Family Plants.</title>
        <authorList>
            <person name="Yamashiro T."/>
            <person name="Shiraishi A."/>
            <person name="Nakayama K."/>
            <person name="Satake H."/>
        </authorList>
    </citation>
    <scope>NUCLEOTIDE SEQUENCE</scope>
</reference>
<protein>
    <submittedName>
        <fullName evidence="21">Reverse transcriptase domain-containing protein</fullName>
    </submittedName>
</protein>
<evidence type="ECO:0000259" key="19">
    <source>
        <dbReference type="PROSITE" id="PS50878"/>
    </source>
</evidence>
<evidence type="ECO:0000256" key="11">
    <source>
        <dbReference type="ARBA" id="ARBA00022918"/>
    </source>
</evidence>
<dbReference type="SMART" id="SM00343">
    <property type="entry name" value="ZnF_C2HC"/>
    <property type="match status" value="2"/>
</dbReference>
<keyword evidence="12" id="KW-0239">DNA-directed DNA polymerase</keyword>
<keyword evidence="2" id="KW-0808">Transferase</keyword>
<gene>
    <name evidence="21" type="ORF">Tco_0726530</name>
</gene>
<evidence type="ECO:0000256" key="2">
    <source>
        <dbReference type="ARBA" id="ARBA00022679"/>
    </source>
</evidence>
<dbReference type="InterPro" id="IPR000477">
    <property type="entry name" value="RT_dom"/>
</dbReference>
<evidence type="ECO:0000256" key="15">
    <source>
        <dbReference type="ARBA" id="ARBA00023268"/>
    </source>
</evidence>
<dbReference type="PROSITE" id="PS50158">
    <property type="entry name" value="ZF_CCHC"/>
    <property type="match status" value="1"/>
</dbReference>
<dbReference type="InterPro" id="IPR036397">
    <property type="entry name" value="RNaseH_sf"/>
</dbReference>
<dbReference type="SUPFAM" id="SSF53098">
    <property type="entry name" value="Ribonuclease H-like"/>
    <property type="match status" value="1"/>
</dbReference>
<dbReference type="PROSITE" id="PS50878">
    <property type="entry name" value="RT_POL"/>
    <property type="match status" value="1"/>
</dbReference>
<keyword evidence="6" id="KW-0064">Aspartyl protease</keyword>
<feature type="compositionally biased region" description="Polar residues" evidence="17">
    <location>
        <begin position="9"/>
        <end position="25"/>
    </location>
</feature>
<evidence type="ECO:0000256" key="9">
    <source>
        <dbReference type="ARBA" id="ARBA00022842"/>
    </source>
</evidence>
<keyword evidence="4" id="KW-0540">Nuclease</keyword>
<dbReference type="InterPro" id="IPR041588">
    <property type="entry name" value="Integrase_H2C2"/>
</dbReference>
<dbReference type="InterPro" id="IPR056924">
    <property type="entry name" value="SH3_Tf2-1"/>
</dbReference>
<dbReference type="Gene3D" id="1.10.340.70">
    <property type="match status" value="1"/>
</dbReference>
<dbReference type="InterPro" id="IPR043128">
    <property type="entry name" value="Rev_trsase/Diguanyl_cyclase"/>
</dbReference>
<keyword evidence="22" id="KW-1185">Reference proteome</keyword>
<dbReference type="InterPro" id="IPR021109">
    <property type="entry name" value="Peptidase_aspartic_dom_sf"/>
</dbReference>
<dbReference type="InterPro" id="IPR001878">
    <property type="entry name" value="Znf_CCHC"/>
</dbReference>
<feature type="compositionally biased region" description="Low complexity" evidence="17">
    <location>
        <begin position="244"/>
        <end position="259"/>
    </location>
</feature>
<sequence length="1427" mass="162516">MAPGRRPTVNRNPPVNRSTNRNNVDINSGIDTQMLNQLIATKVAEALAAAAVTHVEFRAVMHENFCGTEGSIGLTRWFEKLESQFGISNVTEGDKVKFASSTLLDSALTWWNMYVRSVTLDTAHATPWSDFKAMFIRKYCPRNEVKQMENELWNLKVKGTNLTAYNQRFQELILLCPEMVPNADRLLERYIEGLPLNIKGNVTSSKPVDLHEAIDMAQGLMYQVVQELGENSDDKRKWNRNHYNHNPNNTNNTSNLNPNKRPETARVFSAGQGSYAGKLPHCGKCGRHHTDACPPACYNCGKAAKDCRALPRPPNQRGPGSQGGQGSDVTCFGCGEKGHYKNKCPNNGNQGGGNQIRVNQPNPQNNQRQNQGNPKGNSQASTSTQGGRRAPGRVYSLCAEAAVKDNNVVNGTFLINNVYASVLFDTGADRSFVSYAFSKYIDIPPTTLDTNYNVELADGKSLTTNTILRGCTLNLQNHLFGIDLLPIELGSFDVIVGMDWMAEHRAEVVCYEKYIRVPYGNDMLIIQGERSGIKSESRLEVISSIRTQKYIDQGCQVFLIQMMKEEKTEIPEKRIEDVPVVRDFPEVFPEDLPGLPPTRQVEFHIELIPGAAPVARAPYRLAPAEMKELAEQLKELSDKGFIRPSSSPWGAPILFVKKKDGSFRMCIDYRELNKLTVKNRYPLPRIDDLFDQLQRSNIYSKIDLRSGYHQLRVRDEDIPKTAFRTRYGHYEFRVMPFGLTNAPVMFMDLMNRVCKPYLDKFVIVFINDILIYSHNEKEHEEHLKTILELLKEEELYAKFSKCEFWINTVKFLGHVIDSSGIHVDPAKIEAVKNWASPTTPSEIRQFLGLAGYYRRFIEGFSKIAKPMTELTQKNQKFDWGEEQEEAFQLLKQKLCVAPILALPEGSEDFVVYCDASIKGLGAVLMQRMKVIAYASRQLKIHEKNYTTHDLELGADLNMRQRRWIELLSDYDCEIRYHPGKANVVADALSRKERIEPLRVRALVMTIGLDLPSRILEAQKEAVKVENIEAEDIEGMLKKLEARADGTLCLDNRSWLPCYSDMRSLIMHESHKSKYSIHPGADKMYHDLKMLYWWPNMKADIATYVSKCLTCAKVKSEHQRPSGLLVQPDIPEWKWEKITMDFITKLPKTAAGYDSIWVIVDRLTKSAHFLPMRETDSTEKLTRLYMKEIVARHGIPVSIISDRDSHFTSRVWQSLHKALGTQLNLSTAYHPQTDGQSERTIQTLEDMLRACVIDFGNGWDRHLPLVEFSYNNSYHTSIKAAPFEALYGRKCRSPVCWAEVGEAQLTGPEIIHETTEKIFKIRDRMQAARDRQKSYADKRRRPLEFEVGDKVMLKVAPWKGVMRFGKRGKLNPRYIGPFQIIERIGPVAYRLELPQELSRVHNVFHICNLKKCLSDDTLVYSSGGNPTR</sequence>
<evidence type="ECO:0000256" key="4">
    <source>
        <dbReference type="ARBA" id="ARBA00022722"/>
    </source>
</evidence>
<evidence type="ECO:0000259" key="20">
    <source>
        <dbReference type="PROSITE" id="PS50994"/>
    </source>
</evidence>
<dbReference type="Pfam" id="PF00665">
    <property type="entry name" value="rve"/>
    <property type="match status" value="1"/>
</dbReference>
<evidence type="ECO:0000256" key="12">
    <source>
        <dbReference type="ARBA" id="ARBA00022932"/>
    </source>
</evidence>
<dbReference type="Gene3D" id="3.10.10.10">
    <property type="entry name" value="HIV Type 1 Reverse Transcriptase, subunit A, domain 1"/>
    <property type="match status" value="1"/>
</dbReference>
<dbReference type="Pfam" id="PF08284">
    <property type="entry name" value="RVP_2"/>
    <property type="match status" value="1"/>
</dbReference>
<dbReference type="GO" id="GO:0003964">
    <property type="term" value="F:RNA-directed DNA polymerase activity"/>
    <property type="evidence" value="ECO:0007669"/>
    <property type="project" value="UniProtKB-KW"/>
</dbReference>
<evidence type="ECO:0000313" key="21">
    <source>
        <dbReference type="EMBL" id="GJS76649.1"/>
    </source>
</evidence>
<dbReference type="EMBL" id="BQNB010010390">
    <property type="protein sequence ID" value="GJS76649.1"/>
    <property type="molecule type" value="Genomic_DNA"/>
</dbReference>
<keyword evidence="10" id="KW-0229">DNA integration</keyword>
<evidence type="ECO:0000256" key="5">
    <source>
        <dbReference type="ARBA" id="ARBA00022723"/>
    </source>
</evidence>
<dbReference type="PANTHER" id="PTHR37984:SF5">
    <property type="entry name" value="PROTEIN NYNRIN-LIKE"/>
    <property type="match status" value="1"/>
</dbReference>
<dbReference type="Gene3D" id="2.40.70.10">
    <property type="entry name" value="Acid Proteases"/>
    <property type="match status" value="1"/>
</dbReference>
<dbReference type="InterPro" id="IPR043502">
    <property type="entry name" value="DNA/RNA_pol_sf"/>
</dbReference>
<keyword evidence="11 21" id="KW-0695">RNA-directed DNA polymerase</keyword>
<dbReference type="Proteomes" id="UP001151760">
    <property type="component" value="Unassembled WGS sequence"/>
</dbReference>
<evidence type="ECO:0000259" key="18">
    <source>
        <dbReference type="PROSITE" id="PS50158"/>
    </source>
</evidence>
<dbReference type="Pfam" id="PF00078">
    <property type="entry name" value="RVT_1"/>
    <property type="match status" value="1"/>
</dbReference>
<evidence type="ECO:0000256" key="17">
    <source>
        <dbReference type="SAM" id="MobiDB-lite"/>
    </source>
</evidence>
<evidence type="ECO:0000256" key="3">
    <source>
        <dbReference type="ARBA" id="ARBA00022695"/>
    </source>
</evidence>
<dbReference type="Pfam" id="PF17921">
    <property type="entry name" value="Integrase_H2C2"/>
    <property type="match status" value="1"/>
</dbReference>
<dbReference type="InterPro" id="IPR041577">
    <property type="entry name" value="RT_RNaseH_2"/>
</dbReference>
<dbReference type="InterPro" id="IPR001584">
    <property type="entry name" value="Integrase_cat-core"/>
</dbReference>
<dbReference type="SUPFAM" id="SSF57756">
    <property type="entry name" value="Retrovirus zinc finger-like domains"/>
    <property type="match status" value="1"/>
</dbReference>
<feature type="region of interest" description="Disordered" evidence="17">
    <location>
        <begin position="234"/>
        <end position="262"/>
    </location>
</feature>
<accession>A0ABQ4YFU1</accession>
<feature type="region of interest" description="Disordered" evidence="17">
    <location>
        <begin position="1"/>
        <end position="25"/>
    </location>
</feature>
<dbReference type="Pfam" id="PF17919">
    <property type="entry name" value="RT_RNaseH_2"/>
    <property type="match status" value="1"/>
</dbReference>
<dbReference type="CDD" id="cd09274">
    <property type="entry name" value="RNase_HI_RT_Ty3"/>
    <property type="match status" value="1"/>
</dbReference>
<evidence type="ECO:0000256" key="7">
    <source>
        <dbReference type="ARBA" id="ARBA00022759"/>
    </source>
</evidence>
<keyword evidence="13" id="KW-0238">DNA-binding</keyword>
<dbReference type="PROSITE" id="PS50994">
    <property type="entry name" value="INTEGRASE"/>
    <property type="match status" value="1"/>
</dbReference>
<evidence type="ECO:0000256" key="10">
    <source>
        <dbReference type="ARBA" id="ARBA00022908"/>
    </source>
</evidence>
<dbReference type="InterPro" id="IPR050951">
    <property type="entry name" value="Retrovirus_Pol_polyprotein"/>
</dbReference>
<feature type="domain" description="Integrase catalytic" evidence="20">
    <location>
        <begin position="1126"/>
        <end position="1289"/>
    </location>
</feature>
<evidence type="ECO:0000313" key="22">
    <source>
        <dbReference type="Proteomes" id="UP001151760"/>
    </source>
</evidence>
<evidence type="ECO:0000256" key="1">
    <source>
        <dbReference type="ARBA" id="ARBA00022670"/>
    </source>
</evidence>
<dbReference type="CDD" id="cd00303">
    <property type="entry name" value="retropepsin_like"/>
    <property type="match status" value="1"/>
</dbReference>
<feature type="compositionally biased region" description="Low complexity" evidence="17">
    <location>
        <begin position="355"/>
        <end position="377"/>
    </location>
</feature>
<dbReference type="SUPFAM" id="SSF56672">
    <property type="entry name" value="DNA/RNA polymerases"/>
    <property type="match status" value="1"/>
</dbReference>
<name>A0ABQ4YFU1_9ASTR</name>
<proteinExistence type="predicted"/>
<dbReference type="InterPro" id="IPR012337">
    <property type="entry name" value="RNaseH-like_sf"/>
</dbReference>
<feature type="domain" description="Reverse transcriptase" evidence="19">
    <location>
        <begin position="637"/>
        <end position="816"/>
    </location>
</feature>
<dbReference type="CDD" id="cd01647">
    <property type="entry name" value="RT_LTR"/>
    <property type="match status" value="1"/>
</dbReference>
<keyword evidence="3" id="KW-0548">Nucleotidyltransferase</keyword>
<feature type="domain" description="CCHC-type" evidence="18">
    <location>
        <begin position="331"/>
        <end position="346"/>
    </location>
</feature>
<dbReference type="PANTHER" id="PTHR37984">
    <property type="entry name" value="PROTEIN CBG26694"/>
    <property type="match status" value="1"/>
</dbReference>
<evidence type="ECO:0000256" key="16">
    <source>
        <dbReference type="PROSITE-ProRule" id="PRU00047"/>
    </source>
</evidence>
<dbReference type="InterPro" id="IPR036875">
    <property type="entry name" value="Znf_CCHC_sf"/>
</dbReference>
<keyword evidence="9" id="KW-0460">Magnesium</keyword>
<evidence type="ECO:0000256" key="13">
    <source>
        <dbReference type="ARBA" id="ARBA00023125"/>
    </source>
</evidence>
<keyword evidence="16" id="KW-0863">Zinc-finger</keyword>
<dbReference type="Gene3D" id="3.30.70.270">
    <property type="match status" value="2"/>
</dbReference>
<dbReference type="Pfam" id="PF24626">
    <property type="entry name" value="SH3_Tf2-1"/>
    <property type="match status" value="1"/>
</dbReference>
<keyword evidence="5" id="KW-0479">Metal-binding</keyword>
<keyword evidence="8" id="KW-0378">Hydrolase</keyword>
<keyword evidence="16" id="KW-0862">Zinc</keyword>
<keyword evidence="14" id="KW-0233">DNA recombination</keyword>
<keyword evidence="1" id="KW-0645">Protease</keyword>
<dbReference type="SUPFAM" id="SSF50630">
    <property type="entry name" value="Acid proteases"/>
    <property type="match status" value="1"/>
</dbReference>
<feature type="region of interest" description="Disordered" evidence="17">
    <location>
        <begin position="345"/>
        <end position="390"/>
    </location>
</feature>
<dbReference type="InterPro" id="IPR045358">
    <property type="entry name" value="Ty3_capsid"/>
</dbReference>
<comment type="caution">
    <text evidence="21">The sequence shown here is derived from an EMBL/GenBank/DDBJ whole genome shotgun (WGS) entry which is preliminary data.</text>
</comment>
<keyword evidence="7" id="KW-0255">Endonuclease</keyword>
<evidence type="ECO:0000256" key="14">
    <source>
        <dbReference type="ARBA" id="ARBA00023172"/>
    </source>
</evidence>
<evidence type="ECO:0000256" key="6">
    <source>
        <dbReference type="ARBA" id="ARBA00022750"/>
    </source>
</evidence>
<dbReference type="Pfam" id="PF19259">
    <property type="entry name" value="Ty3_capsid"/>
    <property type="match status" value="1"/>
</dbReference>
<dbReference type="Gene3D" id="3.30.420.10">
    <property type="entry name" value="Ribonuclease H-like superfamily/Ribonuclease H"/>
    <property type="match status" value="1"/>
</dbReference>
<organism evidence="21 22">
    <name type="scientific">Tanacetum coccineum</name>
    <dbReference type="NCBI Taxonomy" id="301880"/>
    <lineage>
        <taxon>Eukaryota</taxon>
        <taxon>Viridiplantae</taxon>
        <taxon>Streptophyta</taxon>
        <taxon>Embryophyta</taxon>
        <taxon>Tracheophyta</taxon>
        <taxon>Spermatophyta</taxon>
        <taxon>Magnoliopsida</taxon>
        <taxon>eudicotyledons</taxon>
        <taxon>Gunneridae</taxon>
        <taxon>Pentapetalae</taxon>
        <taxon>asterids</taxon>
        <taxon>campanulids</taxon>
        <taxon>Asterales</taxon>
        <taxon>Asteraceae</taxon>
        <taxon>Asteroideae</taxon>
        <taxon>Anthemideae</taxon>
        <taxon>Anthemidinae</taxon>
        <taxon>Tanacetum</taxon>
    </lineage>
</organism>